<dbReference type="AlphaFoldDB" id="A0A0V1GLR8"/>
<accession>A0A0V1GLR8</accession>
<evidence type="ECO:0000313" key="2">
    <source>
        <dbReference type="Proteomes" id="UP000054826"/>
    </source>
</evidence>
<gene>
    <name evidence="1" type="ORF">T4C_8014</name>
</gene>
<evidence type="ECO:0000313" key="1">
    <source>
        <dbReference type="EMBL" id="KRY99057.1"/>
    </source>
</evidence>
<comment type="caution">
    <text evidence="1">The sequence shown here is derived from an EMBL/GenBank/DDBJ whole genome shotgun (WGS) entry which is preliminary data.</text>
</comment>
<dbReference type="EMBL" id="JYDV01001626">
    <property type="protein sequence ID" value="KRY99057.1"/>
    <property type="molecule type" value="Genomic_DNA"/>
</dbReference>
<protein>
    <submittedName>
        <fullName evidence="1">Uncharacterized protein</fullName>
    </submittedName>
</protein>
<name>A0A0V1GLR8_TRIPS</name>
<reference evidence="1 2" key="1">
    <citation type="submission" date="2015-01" db="EMBL/GenBank/DDBJ databases">
        <title>Evolution of Trichinella species and genotypes.</title>
        <authorList>
            <person name="Korhonen P.K."/>
            <person name="Edoardo P."/>
            <person name="Giuseppe L.R."/>
            <person name="Gasser R.B."/>
        </authorList>
    </citation>
    <scope>NUCLEOTIDE SEQUENCE [LARGE SCALE GENOMIC DNA]</scope>
    <source>
        <strain evidence="1">ISS176</strain>
    </source>
</reference>
<proteinExistence type="predicted"/>
<organism evidence="1 2">
    <name type="scientific">Trichinella pseudospiralis</name>
    <name type="common">Parasitic roundworm</name>
    <dbReference type="NCBI Taxonomy" id="6337"/>
    <lineage>
        <taxon>Eukaryota</taxon>
        <taxon>Metazoa</taxon>
        <taxon>Ecdysozoa</taxon>
        <taxon>Nematoda</taxon>
        <taxon>Enoplea</taxon>
        <taxon>Dorylaimia</taxon>
        <taxon>Trichinellida</taxon>
        <taxon>Trichinellidae</taxon>
        <taxon>Trichinella</taxon>
    </lineage>
</organism>
<dbReference type="Proteomes" id="UP000054826">
    <property type="component" value="Unassembled WGS sequence"/>
</dbReference>
<sequence length="35" mass="4031">MGWGPYYHLYFSLTFSYQRLDVLACGHSSSLMQGN</sequence>